<reference evidence="1 2" key="1">
    <citation type="submission" date="2021-03" db="EMBL/GenBank/DDBJ databases">
        <authorList>
            <person name="So Y."/>
        </authorList>
    </citation>
    <scope>NUCLEOTIDE SEQUENCE [LARGE SCALE GENOMIC DNA]</scope>
    <source>
        <strain evidence="1 2">SSH11</strain>
    </source>
</reference>
<protein>
    <submittedName>
        <fullName evidence="1">Uncharacterized protein</fullName>
    </submittedName>
</protein>
<accession>A0ABS4AL32</accession>
<comment type="caution">
    <text evidence="1">The sequence shown here is derived from an EMBL/GenBank/DDBJ whole genome shotgun (WGS) entry which is preliminary data.</text>
</comment>
<evidence type="ECO:0000313" key="2">
    <source>
        <dbReference type="Proteomes" id="UP000681594"/>
    </source>
</evidence>
<name>A0ABS4AL32_9PROT</name>
<dbReference type="RefSeq" id="WP_209381992.1">
    <property type="nucleotide sequence ID" value="NZ_JAGIZB010000053.1"/>
</dbReference>
<sequence length="125" mass="13679">MTGALPLTGAPRFLPRCASRTIGSWMIVERSTPGQPARLHIAGVEVGRRYPRPGPRLRDGLKTVTKTLQHLDLDEGFGIDRFGRRIALSGPALPSQETAAFLEELAQTVAEQEAYPEGSTWRQVA</sequence>
<keyword evidence="2" id="KW-1185">Reference proteome</keyword>
<evidence type="ECO:0000313" key="1">
    <source>
        <dbReference type="EMBL" id="MBP0447726.1"/>
    </source>
</evidence>
<proteinExistence type="predicted"/>
<organism evidence="1 2">
    <name type="scientific">Pararoseomonas baculiformis</name>
    <dbReference type="NCBI Taxonomy" id="2820812"/>
    <lineage>
        <taxon>Bacteria</taxon>
        <taxon>Pseudomonadati</taxon>
        <taxon>Pseudomonadota</taxon>
        <taxon>Alphaproteobacteria</taxon>
        <taxon>Acetobacterales</taxon>
        <taxon>Acetobacteraceae</taxon>
        <taxon>Pararoseomonas</taxon>
    </lineage>
</organism>
<dbReference type="EMBL" id="JAGIZB010000053">
    <property type="protein sequence ID" value="MBP0447726.1"/>
    <property type="molecule type" value="Genomic_DNA"/>
</dbReference>
<gene>
    <name evidence="1" type="ORF">J8J14_23525</name>
</gene>
<dbReference type="Proteomes" id="UP000681594">
    <property type="component" value="Unassembled WGS sequence"/>
</dbReference>